<keyword evidence="2" id="KW-1185">Reference proteome</keyword>
<dbReference type="Proteomes" id="UP000008311">
    <property type="component" value="Unassembled WGS sequence"/>
</dbReference>
<accession>B9S890</accession>
<reference evidence="2" key="1">
    <citation type="journal article" date="2010" name="Nat. Biotechnol.">
        <title>Draft genome sequence of the oilseed species Ricinus communis.</title>
        <authorList>
            <person name="Chan A.P."/>
            <person name="Crabtree J."/>
            <person name="Zhao Q."/>
            <person name="Lorenzi H."/>
            <person name="Orvis J."/>
            <person name="Puiu D."/>
            <person name="Melake-Berhan A."/>
            <person name="Jones K.M."/>
            <person name="Redman J."/>
            <person name="Chen G."/>
            <person name="Cahoon E.B."/>
            <person name="Gedil M."/>
            <person name="Stanke M."/>
            <person name="Haas B.J."/>
            <person name="Wortman J.R."/>
            <person name="Fraser-Liggett C.M."/>
            <person name="Ravel J."/>
            <person name="Rabinowicz P.D."/>
        </authorList>
    </citation>
    <scope>NUCLEOTIDE SEQUENCE [LARGE SCALE GENOMIC DNA]</scope>
    <source>
        <strain evidence="2">cv. Hale</strain>
    </source>
</reference>
<dbReference type="PANTHER" id="PTHR33248">
    <property type="entry name" value="ZINC ION-BINDING PROTEIN"/>
    <property type="match status" value="1"/>
</dbReference>
<protein>
    <submittedName>
        <fullName evidence="1">Uncharacterized protein</fullName>
    </submittedName>
</protein>
<evidence type="ECO:0000313" key="1">
    <source>
        <dbReference type="EMBL" id="EEF40184.1"/>
    </source>
</evidence>
<proteinExistence type="predicted"/>
<dbReference type="AlphaFoldDB" id="B9S890"/>
<dbReference type="InParanoid" id="B9S890"/>
<name>B9S890_RICCO</name>
<gene>
    <name evidence="1" type="ORF">RCOM_1732220</name>
</gene>
<evidence type="ECO:0000313" key="2">
    <source>
        <dbReference type="Proteomes" id="UP000008311"/>
    </source>
</evidence>
<sequence>MASQNTNGSYNSVNYMATPRCRHGLTDLLTSWSLDNPFWRFFKCPLRQTTSDYNFFRWIEGPYNGMVKEMLIDLLTKKKYLEETLKIQTHQNDLLEKKLEFNEEEHHAISVELEKDFEK</sequence>
<organism evidence="1 2">
    <name type="scientific">Ricinus communis</name>
    <name type="common">Castor bean</name>
    <dbReference type="NCBI Taxonomy" id="3988"/>
    <lineage>
        <taxon>Eukaryota</taxon>
        <taxon>Viridiplantae</taxon>
        <taxon>Streptophyta</taxon>
        <taxon>Embryophyta</taxon>
        <taxon>Tracheophyta</taxon>
        <taxon>Spermatophyta</taxon>
        <taxon>Magnoliopsida</taxon>
        <taxon>eudicotyledons</taxon>
        <taxon>Gunneridae</taxon>
        <taxon>Pentapetalae</taxon>
        <taxon>rosids</taxon>
        <taxon>fabids</taxon>
        <taxon>Malpighiales</taxon>
        <taxon>Euphorbiaceae</taxon>
        <taxon>Acalyphoideae</taxon>
        <taxon>Acalypheae</taxon>
        <taxon>Ricinus</taxon>
    </lineage>
</organism>
<dbReference type="EMBL" id="EQ973890">
    <property type="protein sequence ID" value="EEF40184.1"/>
    <property type="molecule type" value="Genomic_DNA"/>
</dbReference>